<proteinExistence type="inferred from homology"/>
<dbReference type="InterPro" id="IPR036852">
    <property type="entry name" value="Peptidase_S8/S53_dom_sf"/>
</dbReference>
<feature type="compositionally biased region" description="Low complexity" evidence="6">
    <location>
        <begin position="343"/>
        <end position="359"/>
    </location>
</feature>
<dbReference type="PANTHER" id="PTHR43806:SF11">
    <property type="entry name" value="CEREVISIN-RELATED"/>
    <property type="match status" value="1"/>
</dbReference>
<keyword evidence="4 5" id="KW-0720">Serine protease</keyword>
<evidence type="ECO:0000313" key="8">
    <source>
        <dbReference type="EMBL" id="QSP96599.1"/>
    </source>
</evidence>
<evidence type="ECO:0000256" key="6">
    <source>
        <dbReference type="SAM" id="MobiDB-lite"/>
    </source>
</evidence>
<protein>
    <submittedName>
        <fullName evidence="8">S8 family serine peptidase</fullName>
    </submittedName>
</protein>
<dbReference type="PROSITE" id="PS00138">
    <property type="entry name" value="SUBTILASE_SER"/>
    <property type="match status" value="1"/>
</dbReference>
<dbReference type="InterPro" id="IPR050131">
    <property type="entry name" value="Peptidase_S8_subtilisin-like"/>
</dbReference>
<feature type="domain" description="Peptidase S8/S53" evidence="7">
    <location>
        <begin position="302"/>
        <end position="573"/>
    </location>
</feature>
<gene>
    <name evidence="8" type="ORF">LPB19_15735</name>
</gene>
<evidence type="ECO:0000259" key="7">
    <source>
        <dbReference type="Pfam" id="PF00082"/>
    </source>
</evidence>
<evidence type="ECO:0000256" key="5">
    <source>
        <dbReference type="PROSITE-ProRule" id="PRU01240"/>
    </source>
</evidence>
<feature type="region of interest" description="Disordered" evidence="6">
    <location>
        <begin position="1"/>
        <end position="20"/>
    </location>
</feature>
<dbReference type="EMBL" id="CP071247">
    <property type="protein sequence ID" value="QSP96599.1"/>
    <property type="molecule type" value="Genomic_DNA"/>
</dbReference>
<name>A0ABX7MZ49_9GAMM</name>
<dbReference type="PIRSF" id="PIRSF037893">
    <property type="entry name" value="Subtilisin_rel_Maqu_2796"/>
    <property type="match status" value="1"/>
</dbReference>
<dbReference type="PROSITE" id="PS00137">
    <property type="entry name" value="SUBTILASE_HIS"/>
    <property type="match status" value="1"/>
</dbReference>
<dbReference type="Gene3D" id="3.40.50.200">
    <property type="entry name" value="Peptidase S8/S53 domain"/>
    <property type="match status" value="1"/>
</dbReference>
<keyword evidence="3 5" id="KW-0378">Hydrolase</keyword>
<dbReference type="InterPro" id="IPR023828">
    <property type="entry name" value="Peptidase_S8_Ser-AS"/>
</dbReference>
<feature type="active site" description="Charge relay system" evidence="5">
    <location>
        <position position="366"/>
    </location>
</feature>
<sequence length="868" mass="90563">MMLLSGCDGGSSSSEREPGNFNTALSGVIDIETGTRVDADNADALTLNSAPRSTPQSLPQEFILSGYVSVAQGNYPTAPDFPVITYPEDAQDTYTMTLSAGQAVELQAFATRAGASSVRLTFLQDDVELASDSVATGSTLSLTNSDDDGTFTVRVDALGDAPVLYVLSSALAPTGQGLTLSWPDHEVIEGEAIVELAAARDFGQTQAMNRRADMQPVEELAPGMWRVAAPARMSSRGAPAAQASTVEWVRLLREQPGIVSADPNYKMQALASPLTEPLYPDQQWHYGLLNAPTAWQLAPGGGRGVTVAVMDTGLYRRSSTSWHSDLNANVVAGFDFVSEQLDNDGQPGPDNNPSDPGNSIGNSVFHGTHVAGTVAALANDSGGTGVAFNASLMPVRVLGEGGVGSSADLLAAIRWVKGPDSGGPRADIVNLSLGGLPFIQTLQNAIDEATGRGVVFVAAAGNSATSAESFPAAFRNVFAVSAVDGAGQLASYSNFGSWIDLAAPGGDISRDGNADGRGDVVVSASASAIEGVPRETYIGLQGTSMAAPHVSGVMALMKGINGSLNFDSINALLAAGDLTVPTCDSEPCPKDNRLGWGLMDAGKAALAAQSNTIPELLTASPAIVALSSEGEQSATVVLEAFGSDRQSVVINSVSTPPDWLTLNADLTGASSTRFELPVSLNLEALGTDVSKRTTIRVNYTSDQARSLEIPVVGRVLSDQNAKDAGRHFVLLVDPEPEGNFYRTVAQANVVAENGQYRFSFVPDDGQEPRLTNEVPPGNYVLVAGTDLDNDALICHAGEACAEYPVSGLREVITLPDGEPVTGIRMTTSYSRPSITRAHPELLPRPGFRGYQLLSVEPADNPTKAIAQP</sequence>
<evidence type="ECO:0000256" key="3">
    <source>
        <dbReference type="ARBA" id="ARBA00022801"/>
    </source>
</evidence>
<dbReference type="SUPFAM" id="SSF52743">
    <property type="entry name" value="Subtilisin-like"/>
    <property type="match status" value="1"/>
</dbReference>
<comment type="similarity">
    <text evidence="1 5">Belongs to the peptidase S8 family.</text>
</comment>
<organism evidence="8 9">
    <name type="scientific">Marinobacter salinisoli</name>
    <dbReference type="NCBI Taxonomy" id="2769486"/>
    <lineage>
        <taxon>Bacteria</taxon>
        <taxon>Pseudomonadati</taxon>
        <taxon>Pseudomonadota</taxon>
        <taxon>Gammaproteobacteria</taxon>
        <taxon>Pseudomonadales</taxon>
        <taxon>Marinobacteraceae</taxon>
        <taxon>Marinobacter</taxon>
    </lineage>
</organism>
<reference evidence="8 9" key="1">
    <citation type="submission" date="2021-03" db="EMBL/GenBank/DDBJ databases">
        <title>Genome sequencing of Marinobacter sp. LPB0319.</title>
        <authorList>
            <person name="Kim J."/>
        </authorList>
    </citation>
    <scope>NUCLEOTIDE SEQUENCE [LARGE SCALE GENOMIC DNA]</scope>
    <source>
        <strain evidence="8 9">LPB0319</strain>
    </source>
</reference>
<feature type="active site" description="Charge relay system" evidence="5">
    <location>
        <position position="544"/>
    </location>
</feature>
<dbReference type="InterPro" id="IPR017309">
    <property type="entry name" value="Pept_S8A_subtilisin_proteobac"/>
</dbReference>
<accession>A0ABX7MZ49</accession>
<evidence type="ECO:0000313" key="9">
    <source>
        <dbReference type="Proteomes" id="UP000663555"/>
    </source>
</evidence>
<keyword evidence="9" id="KW-1185">Reference proteome</keyword>
<dbReference type="InterPro" id="IPR022398">
    <property type="entry name" value="Peptidase_S8_His-AS"/>
</dbReference>
<dbReference type="InterPro" id="IPR000209">
    <property type="entry name" value="Peptidase_S8/S53_dom"/>
</dbReference>
<dbReference type="InterPro" id="IPR015500">
    <property type="entry name" value="Peptidase_S8_subtilisin-rel"/>
</dbReference>
<keyword evidence="2 5" id="KW-0645">Protease</keyword>
<dbReference type="PRINTS" id="PR00723">
    <property type="entry name" value="SUBTILISIN"/>
</dbReference>
<dbReference type="Proteomes" id="UP000663555">
    <property type="component" value="Chromosome"/>
</dbReference>
<evidence type="ECO:0000256" key="1">
    <source>
        <dbReference type="ARBA" id="ARBA00011073"/>
    </source>
</evidence>
<evidence type="ECO:0000256" key="2">
    <source>
        <dbReference type="ARBA" id="ARBA00022670"/>
    </source>
</evidence>
<feature type="active site" description="Charge relay system" evidence="5">
    <location>
        <position position="311"/>
    </location>
</feature>
<dbReference type="PANTHER" id="PTHR43806">
    <property type="entry name" value="PEPTIDASE S8"/>
    <property type="match status" value="1"/>
</dbReference>
<evidence type="ECO:0000256" key="4">
    <source>
        <dbReference type="ARBA" id="ARBA00022825"/>
    </source>
</evidence>
<dbReference type="Pfam" id="PF00082">
    <property type="entry name" value="Peptidase_S8"/>
    <property type="match status" value="1"/>
</dbReference>
<feature type="region of interest" description="Disordered" evidence="6">
    <location>
        <begin position="339"/>
        <end position="363"/>
    </location>
</feature>
<dbReference type="PROSITE" id="PS51892">
    <property type="entry name" value="SUBTILASE"/>
    <property type="match status" value="1"/>
</dbReference>